<feature type="domain" description="Metallo-beta-lactamase" evidence="1">
    <location>
        <begin position="34"/>
        <end position="204"/>
    </location>
</feature>
<dbReference type="PANTHER" id="PTHR42663">
    <property type="entry name" value="HYDROLASE C777.06C-RELATED-RELATED"/>
    <property type="match status" value="1"/>
</dbReference>
<evidence type="ECO:0000259" key="1">
    <source>
        <dbReference type="SMART" id="SM00849"/>
    </source>
</evidence>
<dbReference type="EMBL" id="JACHXA010000004">
    <property type="protein sequence ID" value="MBB3065645.1"/>
    <property type="molecule type" value="Genomic_DNA"/>
</dbReference>
<dbReference type="Gene3D" id="3.60.15.10">
    <property type="entry name" value="Ribonuclease Z/Hydroxyacylglutathione hydrolase-like"/>
    <property type="match status" value="1"/>
</dbReference>
<evidence type="ECO:0000313" key="2">
    <source>
        <dbReference type="EMBL" id="MBB3065645.1"/>
    </source>
</evidence>
<keyword evidence="3" id="KW-1185">Reference proteome</keyword>
<dbReference type="InterPro" id="IPR036866">
    <property type="entry name" value="RibonucZ/Hydroxyglut_hydro"/>
</dbReference>
<dbReference type="PANTHER" id="PTHR42663:SF6">
    <property type="entry name" value="HYDROLASE C777.06C-RELATED"/>
    <property type="match status" value="1"/>
</dbReference>
<keyword evidence="2" id="KW-0378">Hydrolase</keyword>
<dbReference type="SUPFAM" id="SSF56281">
    <property type="entry name" value="Metallo-hydrolase/oxidoreductase"/>
    <property type="match status" value="1"/>
</dbReference>
<reference evidence="2 3" key="1">
    <citation type="submission" date="2020-08" db="EMBL/GenBank/DDBJ databases">
        <title>Genomic Encyclopedia of Type Strains, Phase III (KMG-III): the genomes of soil and plant-associated and newly described type strains.</title>
        <authorList>
            <person name="Whitman W."/>
        </authorList>
    </citation>
    <scope>NUCLEOTIDE SEQUENCE [LARGE SCALE GENOMIC DNA]</scope>
    <source>
        <strain evidence="2 3">CECT 8803</strain>
    </source>
</reference>
<evidence type="ECO:0000313" key="3">
    <source>
        <dbReference type="Proteomes" id="UP000581135"/>
    </source>
</evidence>
<sequence length="255" mass="28497">MKITVLGCGSSGGVPLINGTWGNCNPNNPRNRRRRASILVENASRRILIDTSPDLRLQMLDASVDSLDAVLFTHDHADHCHGLDDLRAFAFHQGPIPAYMSEETQNCLAQRFGYALKSQSSATGLYRAILDDRIIDRKAFDVAGTAVRPFVQDHGLGQTTLGFRIGGFAYSTDLVDLPDASWKVLSNLDLWIVDCLQIKPHPTHSHLEKTLRWIEKIQPQKTILTHMNHSLDYDWLIRNCPEGVQPGYDGLTIDL</sequence>
<name>A0A839SXB4_9PROT</name>
<proteinExistence type="predicted"/>
<comment type="caution">
    <text evidence="2">The sequence shown here is derived from an EMBL/GenBank/DDBJ whole genome shotgun (WGS) entry which is preliminary data.</text>
</comment>
<accession>A0A839SXB4</accession>
<gene>
    <name evidence="2" type="ORF">FHR98_001932</name>
</gene>
<dbReference type="Pfam" id="PF12706">
    <property type="entry name" value="Lactamase_B_2"/>
    <property type="match status" value="1"/>
</dbReference>
<dbReference type="Proteomes" id="UP000581135">
    <property type="component" value="Unassembled WGS sequence"/>
</dbReference>
<organism evidence="2 3">
    <name type="scientific">Limibacillus halophilus</name>
    <dbReference type="NCBI Taxonomy" id="1579333"/>
    <lineage>
        <taxon>Bacteria</taxon>
        <taxon>Pseudomonadati</taxon>
        <taxon>Pseudomonadota</taxon>
        <taxon>Alphaproteobacteria</taxon>
        <taxon>Rhodospirillales</taxon>
        <taxon>Rhodovibrionaceae</taxon>
        <taxon>Limibacillus</taxon>
    </lineage>
</organism>
<dbReference type="EC" id="3.1.4.55" evidence="2"/>
<dbReference type="RefSeq" id="WP_183416453.1">
    <property type="nucleotide sequence ID" value="NZ_JACHXA010000004.1"/>
</dbReference>
<dbReference type="CDD" id="cd16279">
    <property type="entry name" value="metallo-hydrolase-like_MBL-fold"/>
    <property type="match status" value="1"/>
</dbReference>
<dbReference type="GO" id="GO:0103043">
    <property type="term" value="F:phosphoribosyl 1,2-cyclic phosphate phosphodiesterase activity"/>
    <property type="evidence" value="ECO:0007669"/>
    <property type="project" value="UniProtKB-EC"/>
</dbReference>
<dbReference type="SMART" id="SM00849">
    <property type="entry name" value="Lactamase_B"/>
    <property type="match status" value="1"/>
</dbReference>
<dbReference type="InterPro" id="IPR001279">
    <property type="entry name" value="Metallo-B-lactamas"/>
</dbReference>
<dbReference type="AlphaFoldDB" id="A0A839SXB4"/>
<protein>
    <submittedName>
        <fullName evidence="2">Phosphoribosyl 1,2-cyclic phosphate phosphodiesterase</fullName>
        <ecNumber evidence="2">3.1.4.55</ecNumber>
    </submittedName>
</protein>